<dbReference type="Pfam" id="PF01300">
    <property type="entry name" value="Sua5_yciO_yrdC"/>
    <property type="match status" value="1"/>
</dbReference>
<comment type="caution">
    <text evidence="13">The sequence shown here is derived from an EMBL/GenBank/DDBJ whole genome shotgun (WGS) entry which is preliminary data.</text>
</comment>
<keyword evidence="4" id="KW-0963">Cytoplasm</keyword>
<dbReference type="Gene3D" id="3.90.870.10">
    <property type="entry name" value="DHBP synthase"/>
    <property type="match status" value="1"/>
</dbReference>
<dbReference type="EMBL" id="MDLC01000014">
    <property type="protein sequence ID" value="ODS24080.1"/>
    <property type="molecule type" value="Genomic_DNA"/>
</dbReference>
<dbReference type="Proteomes" id="UP000242502">
    <property type="component" value="Unassembled WGS sequence"/>
</dbReference>
<reference evidence="13 14" key="1">
    <citation type="journal article" date="2016" name="Appl. Environ. Microbiol.">
        <title>Lack of Overt Genome Reduction in the Bryostatin-Producing Bryozoan Symbiont "Candidatus Endobugula sertula".</title>
        <authorList>
            <person name="Miller I.J."/>
            <person name="Vanee N."/>
            <person name="Fong S.S."/>
            <person name="Lim-Fong G.E."/>
            <person name="Kwan J.C."/>
        </authorList>
    </citation>
    <scope>NUCLEOTIDE SEQUENCE [LARGE SCALE GENOMIC DNA]</scope>
    <source>
        <strain evidence="13">AB1-4</strain>
    </source>
</reference>
<dbReference type="InterPro" id="IPR017945">
    <property type="entry name" value="DHBP_synth_RibB-like_a/b_dom"/>
</dbReference>
<proteinExistence type="inferred from homology"/>
<dbReference type="InterPro" id="IPR006070">
    <property type="entry name" value="Sua5-like_dom"/>
</dbReference>
<sequence length="217" mass="23984">MSEILPANNELAIQKALELLQRGDVVVYPTDTIYGLATSITSKTGIQKIYRIKSRSREKPLMLHIATFEQFQNLTRDVPEKTLDRLRKIWPGAMAGIFLKNDTLVPSYVTSGKETICLRIPDNSLCMELVKRVGHPLAVTSANISGMETPKTADHIATQLGAHIPLVLDGGPSQHDHASTLIDFTGQNPKLLREGALSIFHLRTFLPNLEIPQELGP</sequence>
<dbReference type="PROSITE" id="PS51163">
    <property type="entry name" value="YRDC"/>
    <property type="match status" value="1"/>
</dbReference>
<dbReference type="GO" id="GO:0000049">
    <property type="term" value="F:tRNA binding"/>
    <property type="evidence" value="ECO:0007669"/>
    <property type="project" value="TreeGrafter"/>
</dbReference>
<dbReference type="STRING" id="62101.AB835_05515"/>
<evidence type="ECO:0000256" key="3">
    <source>
        <dbReference type="ARBA" id="ARBA00012584"/>
    </source>
</evidence>
<keyword evidence="5" id="KW-0808">Transferase</keyword>
<evidence type="ECO:0000313" key="14">
    <source>
        <dbReference type="Proteomes" id="UP000242502"/>
    </source>
</evidence>
<gene>
    <name evidence="13" type="ORF">AB835_05515</name>
</gene>
<name>A0A1D2QRC3_9GAMM</name>
<dbReference type="GO" id="GO:0008033">
    <property type="term" value="P:tRNA processing"/>
    <property type="evidence" value="ECO:0007669"/>
    <property type="project" value="UniProtKB-KW"/>
</dbReference>
<evidence type="ECO:0000256" key="9">
    <source>
        <dbReference type="ARBA" id="ARBA00022840"/>
    </source>
</evidence>
<keyword evidence="8" id="KW-0547">Nucleotide-binding</keyword>
<evidence type="ECO:0000256" key="11">
    <source>
        <dbReference type="ARBA" id="ARBA00048366"/>
    </source>
</evidence>
<evidence type="ECO:0000256" key="1">
    <source>
        <dbReference type="ARBA" id="ARBA00004496"/>
    </source>
</evidence>
<comment type="similarity">
    <text evidence="2">Belongs to the SUA5 family.</text>
</comment>
<evidence type="ECO:0000256" key="7">
    <source>
        <dbReference type="ARBA" id="ARBA00022695"/>
    </source>
</evidence>
<dbReference type="EC" id="2.7.7.87" evidence="3"/>
<protein>
    <recommendedName>
        <fullName evidence="10">L-threonylcarbamoyladenylate synthase</fullName>
        <ecNumber evidence="3">2.7.7.87</ecNumber>
    </recommendedName>
    <alternativeName>
        <fullName evidence="10">L-threonylcarbamoyladenylate synthase</fullName>
    </alternativeName>
</protein>
<dbReference type="PANTHER" id="PTHR17490">
    <property type="entry name" value="SUA5"/>
    <property type="match status" value="1"/>
</dbReference>
<evidence type="ECO:0000256" key="2">
    <source>
        <dbReference type="ARBA" id="ARBA00007663"/>
    </source>
</evidence>
<dbReference type="GO" id="GO:0006450">
    <property type="term" value="P:regulation of translational fidelity"/>
    <property type="evidence" value="ECO:0007669"/>
    <property type="project" value="TreeGrafter"/>
</dbReference>
<evidence type="ECO:0000256" key="10">
    <source>
        <dbReference type="ARBA" id="ARBA00029774"/>
    </source>
</evidence>
<dbReference type="PANTHER" id="PTHR17490:SF16">
    <property type="entry name" value="THREONYLCARBAMOYL-AMP SYNTHASE"/>
    <property type="match status" value="1"/>
</dbReference>
<dbReference type="GO" id="GO:0061710">
    <property type="term" value="F:L-threonylcarbamoyladenylate synthase"/>
    <property type="evidence" value="ECO:0007669"/>
    <property type="project" value="UniProtKB-EC"/>
</dbReference>
<keyword evidence="9" id="KW-0067">ATP-binding</keyword>
<evidence type="ECO:0000256" key="8">
    <source>
        <dbReference type="ARBA" id="ARBA00022741"/>
    </source>
</evidence>
<evidence type="ECO:0000256" key="6">
    <source>
        <dbReference type="ARBA" id="ARBA00022694"/>
    </source>
</evidence>
<dbReference type="GO" id="GO:0005737">
    <property type="term" value="C:cytoplasm"/>
    <property type="evidence" value="ECO:0007669"/>
    <property type="project" value="UniProtKB-SubCell"/>
</dbReference>
<evidence type="ECO:0000256" key="5">
    <source>
        <dbReference type="ARBA" id="ARBA00022679"/>
    </source>
</evidence>
<accession>A0A1D2QRC3</accession>
<comment type="subcellular location">
    <subcellularLocation>
        <location evidence="1">Cytoplasm</location>
    </subcellularLocation>
</comment>
<keyword evidence="7" id="KW-0548">Nucleotidyltransferase</keyword>
<evidence type="ECO:0000256" key="4">
    <source>
        <dbReference type="ARBA" id="ARBA00022490"/>
    </source>
</evidence>
<dbReference type="AlphaFoldDB" id="A0A1D2QRC3"/>
<dbReference type="SUPFAM" id="SSF55821">
    <property type="entry name" value="YrdC/RibB"/>
    <property type="match status" value="1"/>
</dbReference>
<dbReference type="GO" id="GO:0003725">
    <property type="term" value="F:double-stranded RNA binding"/>
    <property type="evidence" value="ECO:0007669"/>
    <property type="project" value="InterPro"/>
</dbReference>
<keyword evidence="6" id="KW-0819">tRNA processing</keyword>
<feature type="domain" description="YrdC-like" evidence="12">
    <location>
        <begin position="10"/>
        <end position="197"/>
    </location>
</feature>
<dbReference type="InterPro" id="IPR050156">
    <property type="entry name" value="TC-AMP_synthase_SUA5"/>
</dbReference>
<dbReference type="GO" id="GO:0005524">
    <property type="term" value="F:ATP binding"/>
    <property type="evidence" value="ECO:0007669"/>
    <property type="project" value="UniProtKB-KW"/>
</dbReference>
<comment type="catalytic activity">
    <reaction evidence="11">
        <text>L-threonine + hydrogencarbonate + ATP = L-threonylcarbamoyladenylate + diphosphate + H2O</text>
        <dbReference type="Rhea" id="RHEA:36407"/>
        <dbReference type="ChEBI" id="CHEBI:15377"/>
        <dbReference type="ChEBI" id="CHEBI:17544"/>
        <dbReference type="ChEBI" id="CHEBI:30616"/>
        <dbReference type="ChEBI" id="CHEBI:33019"/>
        <dbReference type="ChEBI" id="CHEBI:57926"/>
        <dbReference type="ChEBI" id="CHEBI:73682"/>
        <dbReference type="EC" id="2.7.7.87"/>
    </reaction>
</comment>
<evidence type="ECO:0000313" key="13">
    <source>
        <dbReference type="EMBL" id="ODS24080.1"/>
    </source>
</evidence>
<dbReference type="NCBIfam" id="TIGR00057">
    <property type="entry name" value="L-threonylcarbamoyladenylate synthase"/>
    <property type="match status" value="1"/>
</dbReference>
<organism evidence="13 14">
    <name type="scientific">Candidatus Endobugula sertula</name>
    <name type="common">Bugula neritina bacterial symbiont</name>
    <dbReference type="NCBI Taxonomy" id="62101"/>
    <lineage>
        <taxon>Bacteria</taxon>
        <taxon>Pseudomonadati</taxon>
        <taxon>Pseudomonadota</taxon>
        <taxon>Gammaproteobacteria</taxon>
        <taxon>Cellvibrionales</taxon>
        <taxon>Cellvibrionaceae</taxon>
        <taxon>Candidatus Endobugula</taxon>
    </lineage>
</organism>
<evidence type="ECO:0000259" key="12">
    <source>
        <dbReference type="PROSITE" id="PS51163"/>
    </source>
</evidence>